<dbReference type="PANTHER" id="PTHR45138">
    <property type="entry name" value="REGULATORY COMPONENTS OF SENSORY TRANSDUCTION SYSTEM"/>
    <property type="match status" value="1"/>
</dbReference>
<accession>A0A1I5KF80</accession>
<reference evidence="6 7" key="1">
    <citation type="submission" date="2016-10" db="EMBL/GenBank/DDBJ databases">
        <authorList>
            <person name="de Groot N.N."/>
        </authorList>
    </citation>
    <scope>NUCLEOTIDE SEQUENCE [LARGE SCALE GENOMIC DNA]</scope>
    <source>
        <strain evidence="6 7">DSM 15893</strain>
    </source>
</reference>
<dbReference type="FunFam" id="3.30.70.270:FF:000001">
    <property type="entry name" value="Diguanylate cyclase domain protein"/>
    <property type="match status" value="1"/>
</dbReference>
<comment type="catalytic activity">
    <reaction evidence="3">
        <text>2 GTP = 3',3'-c-di-GMP + 2 diphosphate</text>
        <dbReference type="Rhea" id="RHEA:24898"/>
        <dbReference type="ChEBI" id="CHEBI:33019"/>
        <dbReference type="ChEBI" id="CHEBI:37565"/>
        <dbReference type="ChEBI" id="CHEBI:58805"/>
        <dbReference type="EC" id="2.7.7.65"/>
    </reaction>
</comment>
<organism evidence="6 7">
    <name type="scientific">Enterovibrio norvegicus DSM 15893</name>
    <dbReference type="NCBI Taxonomy" id="1121869"/>
    <lineage>
        <taxon>Bacteria</taxon>
        <taxon>Pseudomonadati</taxon>
        <taxon>Pseudomonadota</taxon>
        <taxon>Gammaproteobacteria</taxon>
        <taxon>Vibrionales</taxon>
        <taxon>Vibrionaceae</taxon>
        <taxon>Enterovibrio</taxon>
    </lineage>
</organism>
<evidence type="ECO:0000256" key="4">
    <source>
        <dbReference type="SAM" id="Phobius"/>
    </source>
</evidence>
<keyword evidence="4" id="KW-1133">Transmembrane helix</keyword>
<evidence type="ECO:0000256" key="2">
    <source>
        <dbReference type="ARBA" id="ARBA00012528"/>
    </source>
</evidence>
<dbReference type="InterPro" id="IPR000160">
    <property type="entry name" value="GGDEF_dom"/>
</dbReference>
<dbReference type="SUPFAM" id="SSF55073">
    <property type="entry name" value="Nucleotide cyclase"/>
    <property type="match status" value="1"/>
</dbReference>
<dbReference type="Gene3D" id="6.10.340.10">
    <property type="match status" value="1"/>
</dbReference>
<dbReference type="Gene3D" id="3.30.450.40">
    <property type="match status" value="1"/>
</dbReference>
<dbReference type="InterPro" id="IPR029787">
    <property type="entry name" value="Nucleotide_cyclase"/>
</dbReference>
<keyword evidence="4" id="KW-0472">Membrane</keyword>
<evidence type="ECO:0000256" key="3">
    <source>
        <dbReference type="ARBA" id="ARBA00034247"/>
    </source>
</evidence>
<dbReference type="PROSITE" id="PS50887">
    <property type="entry name" value="GGDEF"/>
    <property type="match status" value="1"/>
</dbReference>
<dbReference type="CDD" id="cd01949">
    <property type="entry name" value="GGDEF"/>
    <property type="match status" value="1"/>
</dbReference>
<dbReference type="Pfam" id="PF00990">
    <property type="entry name" value="GGDEF"/>
    <property type="match status" value="1"/>
</dbReference>
<dbReference type="InterPro" id="IPR043128">
    <property type="entry name" value="Rev_trsase/Diguanyl_cyclase"/>
</dbReference>
<evidence type="ECO:0000313" key="6">
    <source>
        <dbReference type="EMBL" id="SFO83383.1"/>
    </source>
</evidence>
<dbReference type="GO" id="GO:0005886">
    <property type="term" value="C:plasma membrane"/>
    <property type="evidence" value="ECO:0007669"/>
    <property type="project" value="TreeGrafter"/>
</dbReference>
<dbReference type="GO" id="GO:1902201">
    <property type="term" value="P:negative regulation of bacterial-type flagellum-dependent cell motility"/>
    <property type="evidence" value="ECO:0007669"/>
    <property type="project" value="TreeGrafter"/>
</dbReference>
<name>A0A1I5KF80_9GAMM</name>
<dbReference type="STRING" id="1121869.SAMN03084138_00609"/>
<dbReference type="NCBIfam" id="TIGR00254">
    <property type="entry name" value="GGDEF"/>
    <property type="match status" value="1"/>
</dbReference>
<evidence type="ECO:0000313" key="7">
    <source>
        <dbReference type="Proteomes" id="UP000182692"/>
    </source>
</evidence>
<evidence type="ECO:0000256" key="1">
    <source>
        <dbReference type="ARBA" id="ARBA00001946"/>
    </source>
</evidence>
<comment type="cofactor">
    <cofactor evidence="1">
        <name>Mg(2+)</name>
        <dbReference type="ChEBI" id="CHEBI:18420"/>
    </cofactor>
</comment>
<evidence type="ECO:0000259" key="5">
    <source>
        <dbReference type="PROSITE" id="PS50887"/>
    </source>
</evidence>
<dbReference type="InterPro" id="IPR050469">
    <property type="entry name" value="Diguanylate_Cyclase"/>
</dbReference>
<dbReference type="OrthoDB" id="9803824at2"/>
<dbReference type="GO" id="GO:0043709">
    <property type="term" value="P:cell adhesion involved in single-species biofilm formation"/>
    <property type="evidence" value="ECO:0007669"/>
    <property type="project" value="TreeGrafter"/>
</dbReference>
<dbReference type="PANTHER" id="PTHR45138:SF9">
    <property type="entry name" value="DIGUANYLATE CYCLASE DGCM-RELATED"/>
    <property type="match status" value="1"/>
</dbReference>
<dbReference type="GO" id="GO:0052621">
    <property type="term" value="F:diguanylate cyclase activity"/>
    <property type="evidence" value="ECO:0007669"/>
    <property type="project" value="UniProtKB-EC"/>
</dbReference>
<keyword evidence="4" id="KW-0812">Transmembrane</keyword>
<dbReference type="Proteomes" id="UP000182692">
    <property type="component" value="Unassembled WGS sequence"/>
</dbReference>
<dbReference type="AlphaFoldDB" id="A0A1I5KF80"/>
<sequence>MLKKLFKLRRSIQTQLTVLVLGLSLIFAVLSMSVQVGINYSHTVDWTKSSLGKRVGSTISVLNYAISKQDNELLNQQLISLASMPYVKNALLVSNTGTQRWAYPEDAPLAEAYFSRYSISDGTRNAGFIEVYLDLNAIESSAITSASSVAMVYLLEAFVIALLLLFIVQRTFTSRMKTLAEHVDKIDLTKVGKLVLPDALIKCEDEIGQVSNSVQALYQRVRADFIEKKLEERTLRQHKTLLAEEVNARTLELDWQNKANKLLADLSLRLLKGHKTDVENDVRASMSRMASLLETDHIFWLAFDYNNVQYRASYPEFSDEPDIDFTDMYKLKRWLMDVRDTAIIDTNNMSDHAVTERQFLERVGIHSLAMFPLTDGRKSFGLLVATNNHCSLRWNENKDLLLKRFATMLSELTIRERDHVAMTELQEELILANERLRVEAETDELTRLLNRRPFRRIMNTALYDAVDEKASITIMMIDIDHFKAYNDIYGHLQGDRVLTYVARAMNQVATASNATIARFGGEEFAFLLRDADLEQSKKVAWQLCQSVRDLSISHQGSKNSGIITVSIGGVICTPDGETQPNQLLETADQRLYKAKRAGRNRAEVKELDLAPLPSEAFES</sequence>
<proteinExistence type="predicted"/>
<dbReference type="Gene3D" id="3.30.70.270">
    <property type="match status" value="1"/>
</dbReference>
<dbReference type="EMBL" id="FOWR01000003">
    <property type="protein sequence ID" value="SFO83383.1"/>
    <property type="molecule type" value="Genomic_DNA"/>
</dbReference>
<dbReference type="InterPro" id="IPR029016">
    <property type="entry name" value="GAF-like_dom_sf"/>
</dbReference>
<feature type="transmembrane region" description="Helical" evidence="4">
    <location>
        <begin position="150"/>
        <end position="168"/>
    </location>
</feature>
<dbReference type="SUPFAM" id="SSF55781">
    <property type="entry name" value="GAF domain-like"/>
    <property type="match status" value="1"/>
</dbReference>
<gene>
    <name evidence="6" type="ORF">SAMN03084138_00609</name>
</gene>
<protein>
    <recommendedName>
        <fullName evidence="2">diguanylate cyclase</fullName>
        <ecNumber evidence="2">2.7.7.65</ecNumber>
    </recommendedName>
</protein>
<dbReference type="EC" id="2.7.7.65" evidence="2"/>
<feature type="domain" description="GGDEF" evidence="5">
    <location>
        <begin position="470"/>
        <end position="607"/>
    </location>
</feature>
<dbReference type="SMART" id="SM00267">
    <property type="entry name" value="GGDEF"/>
    <property type="match status" value="1"/>
</dbReference>